<accession>A0A2P8GU90</accession>
<feature type="domain" description="ABC transmembrane type-1" evidence="9">
    <location>
        <begin position="99"/>
        <end position="313"/>
    </location>
</feature>
<evidence type="ECO:0000256" key="4">
    <source>
        <dbReference type="ARBA" id="ARBA00022692"/>
    </source>
</evidence>
<dbReference type="InterPro" id="IPR000515">
    <property type="entry name" value="MetI-like"/>
</dbReference>
<evidence type="ECO:0000256" key="8">
    <source>
        <dbReference type="SAM" id="MobiDB-lite"/>
    </source>
</evidence>
<dbReference type="PANTHER" id="PTHR30193">
    <property type="entry name" value="ABC TRANSPORTER PERMEASE PROTEIN"/>
    <property type="match status" value="1"/>
</dbReference>
<organism evidence="10 12">
    <name type="scientific">Labedella gwakjiensis</name>
    <dbReference type="NCBI Taxonomy" id="390269"/>
    <lineage>
        <taxon>Bacteria</taxon>
        <taxon>Bacillati</taxon>
        <taxon>Actinomycetota</taxon>
        <taxon>Actinomycetes</taxon>
        <taxon>Micrococcales</taxon>
        <taxon>Microbacteriaceae</taxon>
        <taxon>Labedella</taxon>
    </lineage>
</organism>
<feature type="transmembrane region" description="Helical" evidence="7">
    <location>
        <begin position="137"/>
        <end position="156"/>
    </location>
</feature>
<keyword evidence="4 7" id="KW-0812">Transmembrane</keyword>
<evidence type="ECO:0000256" key="7">
    <source>
        <dbReference type="RuleBase" id="RU363032"/>
    </source>
</evidence>
<dbReference type="OrthoDB" id="145927at2"/>
<dbReference type="GO" id="GO:0055085">
    <property type="term" value="P:transmembrane transport"/>
    <property type="evidence" value="ECO:0007669"/>
    <property type="project" value="InterPro"/>
</dbReference>
<name>A0A2P8GU90_9MICO</name>
<evidence type="ECO:0000256" key="1">
    <source>
        <dbReference type="ARBA" id="ARBA00004651"/>
    </source>
</evidence>
<comment type="caution">
    <text evidence="10">The sequence shown here is derived from an EMBL/GenBank/DDBJ whole genome shotgun (WGS) entry which is preliminary data.</text>
</comment>
<dbReference type="EMBL" id="PYAU01000001">
    <property type="protein sequence ID" value="PSL37530.1"/>
    <property type="molecule type" value="Genomic_DNA"/>
</dbReference>
<dbReference type="InterPro" id="IPR035906">
    <property type="entry name" value="MetI-like_sf"/>
</dbReference>
<dbReference type="PROSITE" id="PS50928">
    <property type="entry name" value="ABC_TM1"/>
    <property type="match status" value="1"/>
</dbReference>
<evidence type="ECO:0000256" key="6">
    <source>
        <dbReference type="ARBA" id="ARBA00023136"/>
    </source>
</evidence>
<keyword evidence="2 7" id="KW-0813">Transport</keyword>
<feature type="transmembrane region" description="Helical" evidence="7">
    <location>
        <begin position="186"/>
        <end position="211"/>
    </location>
</feature>
<evidence type="ECO:0000259" key="9">
    <source>
        <dbReference type="PROSITE" id="PS50928"/>
    </source>
</evidence>
<dbReference type="Proteomes" id="UP000241203">
    <property type="component" value="Unassembled WGS sequence"/>
</dbReference>
<dbReference type="RefSeq" id="WP_106562657.1">
    <property type="nucleotide sequence ID" value="NZ_PYAU01000001.1"/>
</dbReference>
<dbReference type="Gene3D" id="1.10.3720.10">
    <property type="entry name" value="MetI-like"/>
    <property type="match status" value="1"/>
</dbReference>
<dbReference type="PANTHER" id="PTHR30193:SF41">
    <property type="entry name" value="DIACETYLCHITOBIOSE UPTAKE SYSTEM PERMEASE PROTEIN NGCF"/>
    <property type="match status" value="1"/>
</dbReference>
<reference evidence="11 13" key="2">
    <citation type="submission" date="2018-12" db="EMBL/GenBank/DDBJ databases">
        <authorList>
            <person name="hu s."/>
            <person name="Xu Y."/>
            <person name="Xu B."/>
            <person name="Li F."/>
        </authorList>
    </citation>
    <scope>NUCLEOTIDE SEQUENCE [LARGE SCALE GENOMIC DNA]</scope>
    <source>
        <strain evidence="11 13">KSW2-17</strain>
    </source>
</reference>
<sequence>MTTASLPAAAAATTPERRRRGARGPVNSSPPVTRRAQTRLGLILVAPVMILTVVFFVFPLANALYYSVVDFDGIDPNPSFVGLANFQEMFLDPEVWHALGNNLIWIVIGTAAPLVIGLLVSVLLWTTRAGTSPYRVIFFLPYVLPGVAIGIVWGWIYDPVSGWLNQALTVVGLGDLARGWLGDPNLALYAVLATAVWASTGFVIVILLSALRNVDIELVDAARIDGANPAQRLWYVILPQIMPVFLMVLTLTLVGGFSVFDIIFIMTGGGPAGATNTIGTYAYSQAFELSRIGYGTTLALLITVLSVPVAVFLNRLQRRLSLDGSGA</sequence>
<keyword evidence="13" id="KW-1185">Reference proteome</keyword>
<feature type="transmembrane region" description="Helical" evidence="7">
    <location>
        <begin position="40"/>
        <end position="61"/>
    </location>
</feature>
<feature type="transmembrane region" description="Helical" evidence="7">
    <location>
        <begin position="232"/>
        <end position="265"/>
    </location>
</feature>
<gene>
    <name evidence="10" type="ORF">CLV49_1137</name>
    <name evidence="11" type="ORF">ELQ93_14720</name>
</gene>
<keyword evidence="6 7" id="KW-0472">Membrane</keyword>
<proteinExistence type="inferred from homology"/>
<dbReference type="Proteomes" id="UP000268291">
    <property type="component" value="Unassembled WGS sequence"/>
</dbReference>
<dbReference type="InterPro" id="IPR051393">
    <property type="entry name" value="ABC_transporter_permease"/>
</dbReference>
<feature type="region of interest" description="Disordered" evidence="8">
    <location>
        <begin position="1"/>
        <end position="33"/>
    </location>
</feature>
<dbReference type="GO" id="GO:0005886">
    <property type="term" value="C:plasma membrane"/>
    <property type="evidence" value="ECO:0007669"/>
    <property type="project" value="UniProtKB-SubCell"/>
</dbReference>
<dbReference type="Pfam" id="PF00528">
    <property type="entry name" value="BPD_transp_1"/>
    <property type="match status" value="1"/>
</dbReference>
<comment type="similarity">
    <text evidence="7">Belongs to the binding-protein-dependent transport system permease family.</text>
</comment>
<dbReference type="SUPFAM" id="SSF161098">
    <property type="entry name" value="MetI-like"/>
    <property type="match status" value="1"/>
</dbReference>
<evidence type="ECO:0000313" key="12">
    <source>
        <dbReference type="Proteomes" id="UP000241203"/>
    </source>
</evidence>
<dbReference type="EMBL" id="RZGY01000002">
    <property type="protein sequence ID" value="RUQ84830.1"/>
    <property type="molecule type" value="Genomic_DNA"/>
</dbReference>
<protein>
    <submittedName>
        <fullName evidence="10">Carbohydrate ABC transporter membrane protein 1 (CUT1 family)</fullName>
    </submittedName>
    <submittedName>
        <fullName evidence="11">Sugar ABC transporter permease</fullName>
    </submittedName>
</protein>
<dbReference type="CDD" id="cd06261">
    <property type="entry name" value="TM_PBP2"/>
    <property type="match status" value="1"/>
</dbReference>
<keyword evidence="3" id="KW-1003">Cell membrane</keyword>
<dbReference type="AlphaFoldDB" id="A0A2P8GU90"/>
<comment type="subcellular location">
    <subcellularLocation>
        <location evidence="1 7">Cell membrane</location>
        <topology evidence="1 7">Multi-pass membrane protein</topology>
    </subcellularLocation>
</comment>
<evidence type="ECO:0000313" key="11">
    <source>
        <dbReference type="EMBL" id="RUQ84830.1"/>
    </source>
</evidence>
<evidence type="ECO:0000256" key="5">
    <source>
        <dbReference type="ARBA" id="ARBA00022989"/>
    </source>
</evidence>
<feature type="transmembrane region" description="Helical" evidence="7">
    <location>
        <begin position="103"/>
        <end position="125"/>
    </location>
</feature>
<evidence type="ECO:0000313" key="13">
    <source>
        <dbReference type="Proteomes" id="UP000268291"/>
    </source>
</evidence>
<keyword evidence="5 7" id="KW-1133">Transmembrane helix</keyword>
<evidence type="ECO:0000313" key="10">
    <source>
        <dbReference type="EMBL" id="PSL37530.1"/>
    </source>
</evidence>
<reference evidence="10 12" key="1">
    <citation type="submission" date="2018-03" db="EMBL/GenBank/DDBJ databases">
        <title>Genomic Encyclopedia of Archaeal and Bacterial Type Strains, Phase II (KMG-II): from individual species to whole genera.</title>
        <authorList>
            <person name="Goeker M."/>
        </authorList>
    </citation>
    <scope>NUCLEOTIDE SEQUENCE [LARGE SCALE GENOMIC DNA]</scope>
    <source>
        <strain evidence="10 12">DSM 21548</strain>
    </source>
</reference>
<feature type="transmembrane region" description="Helical" evidence="7">
    <location>
        <begin position="292"/>
        <end position="313"/>
    </location>
</feature>
<evidence type="ECO:0000256" key="2">
    <source>
        <dbReference type="ARBA" id="ARBA00022448"/>
    </source>
</evidence>
<evidence type="ECO:0000256" key="3">
    <source>
        <dbReference type="ARBA" id="ARBA00022475"/>
    </source>
</evidence>